<name>A0AA39Y4X0_9PEZI</name>
<reference evidence="2" key="1">
    <citation type="submission" date="2023-06" db="EMBL/GenBank/DDBJ databases">
        <title>Genome-scale phylogeny and comparative genomics of the fungal order Sordariales.</title>
        <authorList>
            <consortium name="Lawrence Berkeley National Laboratory"/>
            <person name="Hensen N."/>
            <person name="Bonometti L."/>
            <person name="Westerberg I."/>
            <person name="Brannstrom I.O."/>
            <person name="Guillou S."/>
            <person name="Cros-Aarteil S."/>
            <person name="Calhoun S."/>
            <person name="Haridas S."/>
            <person name="Kuo A."/>
            <person name="Mondo S."/>
            <person name="Pangilinan J."/>
            <person name="Riley R."/>
            <person name="Labutti K."/>
            <person name="Andreopoulos B."/>
            <person name="Lipzen A."/>
            <person name="Chen C."/>
            <person name="Yanf M."/>
            <person name="Daum C."/>
            <person name="Ng V."/>
            <person name="Clum A."/>
            <person name="Steindorff A."/>
            <person name="Ohm R."/>
            <person name="Martin F."/>
            <person name="Silar P."/>
            <person name="Natvig D."/>
            <person name="Lalanne C."/>
            <person name="Gautier V."/>
            <person name="Ament-Velasquez S.L."/>
            <person name="Kruys A."/>
            <person name="Hutchinson M.I."/>
            <person name="Powell A.J."/>
            <person name="Barry K."/>
            <person name="Miller A.N."/>
            <person name="Grigoriev I.V."/>
            <person name="Debuchy R."/>
            <person name="Gladieux P."/>
            <person name="Thoren M.H."/>
            <person name="Johannesson H."/>
        </authorList>
    </citation>
    <scope>NUCLEOTIDE SEQUENCE</scope>
    <source>
        <strain evidence="2">SMH2532-1</strain>
    </source>
</reference>
<keyword evidence="3" id="KW-1185">Reference proteome</keyword>
<sequence>MDDGPQLLPLPPALDPEPISRPSSTSTQASAAQNIQQSGLPGIAALATASQAASIQQPRPVAIAPAMYPQGTSPASTHPGPGGNLVSYDLLSLCFRTPSRGFPIPPRAAFQWCCDFSGIAKRH</sequence>
<dbReference type="AlphaFoldDB" id="A0AA39Y4X0"/>
<evidence type="ECO:0000313" key="2">
    <source>
        <dbReference type="EMBL" id="KAK0645475.1"/>
    </source>
</evidence>
<comment type="caution">
    <text evidence="2">The sequence shown here is derived from an EMBL/GenBank/DDBJ whole genome shotgun (WGS) entry which is preliminary data.</text>
</comment>
<proteinExistence type="predicted"/>
<dbReference type="Proteomes" id="UP001174936">
    <property type="component" value="Unassembled WGS sequence"/>
</dbReference>
<evidence type="ECO:0000256" key="1">
    <source>
        <dbReference type="SAM" id="MobiDB-lite"/>
    </source>
</evidence>
<protein>
    <submittedName>
        <fullName evidence="2">Uncharacterized protein</fullName>
    </submittedName>
</protein>
<feature type="region of interest" description="Disordered" evidence="1">
    <location>
        <begin position="1"/>
        <end position="36"/>
    </location>
</feature>
<organism evidence="2 3">
    <name type="scientific">Cercophora newfieldiana</name>
    <dbReference type="NCBI Taxonomy" id="92897"/>
    <lineage>
        <taxon>Eukaryota</taxon>
        <taxon>Fungi</taxon>
        <taxon>Dikarya</taxon>
        <taxon>Ascomycota</taxon>
        <taxon>Pezizomycotina</taxon>
        <taxon>Sordariomycetes</taxon>
        <taxon>Sordariomycetidae</taxon>
        <taxon>Sordariales</taxon>
        <taxon>Lasiosphaeriaceae</taxon>
        <taxon>Cercophora</taxon>
    </lineage>
</organism>
<dbReference type="EMBL" id="JAULSV010000004">
    <property type="protein sequence ID" value="KAK0645475.1"/>
    <property type="molecule type" value="Genomic_DNA"/>
</dbReference>
<gene>
    <name evidence="2" type="ORF">B0T16DRAFT_140303</name>
</gene>
<feature type="compositionally biased region" description="Low complexity" evidence="1">
    <location>
        <begin position="23"/>
        <end position="36"/>
    </location>
</feature>
<accession>A0AA39Y4X0</accession>
<evidence type="ECO:0000313" key="3">
    <source>
        <dbReference type="Proteomes" id="UP001174936"/>
    </source>
</evidence>